<feature type="binding site" evidence="8">
    <location>
        <position position="23"/>
    </location>
    <ligand>
        <name>ATP</name>
        <dbReference type="ChEBI" id="CHEBI:30616"/>
    </ligand>
</feature>
<protein>
    <recommendedName>
        <fullName evidence="6">Nucleoside diphosphate kinase homolog 5</fullName>
    </recommendedName>
    <alternativeName>
        <fullName evidence="7">3'-5' exonuclease NME5</fullName>
    </alternativeName>
</protein>
<feature type="region of interest" description="Disordered" evidence="10">
    <location>
        <begin position="201"/>
        <end position="256"/>
    </location>
</feature>
<dbReference type="GO" id="GO:0016787">
    <property type="term" value="F:hydrolase activity"/>
    <property type="evidence" value="ECO:0007669"/>
    <property type="project" value="UniProtKB-KW"/>
</dbReference>
<feature type="binding site" evidence="8">
    <location>
        <position position="117"/>
    </location>
    <ligand>
        <name>ATP</name>
        <dbReference type="ChEBI" id="CHEBI:30616"/>
    </ligand>
</feature>
<dbReference type="PANTHER" id="PTHR46161:SF1">
    <property type="entry name" value="NUCLEOSIDE DIPHOSPHATE KINASE HOMOLOG 5"/>
    <property type="match status" value="1"/>
</dbReference>
<evidence type="ECO:0000313" key="12">
    <source>
        <dbReference type="Proteomes" id="UP000095280"/>
    </source>
</evidence>
<evidence type="ECO:0000256" key="3">
    <source>
        <dbReference type="ARBA" id="ARBA00022473"/>
    </source>
</evidence>
<comment type="similarity">
    <text evidence="2 8 9">Belongs to the NDK family.</text>
</comment>
<evidence type="ECO:0000256" key="7">
    <source>
        <dbReference type="ARBA" id="ARBA00080200"/>
    </source>
</evidence>
<dbReference type="FunFam" id="1.20.890.10:FF:000008">
    <property type="entry name" value="Nucleoside diphosphate kinase homolog 5"/>
    <property type="match status" value="1"/>
</dbReference>
<evidence type="ECO:0000259" key="11">
    <source>
        <dbReference type="SMART" id="SM00562"/>
    </source>
</evidence>
<evidence type="ECO:0000313" key="13">
    <source>
        <dbReference type="WBParaSite" id="maker-uti_cns_0000322-snap-gene-2.16-mRNA-1"/>
    </source>
</evidence>
<dbReference type="SMART" id="SM00562">
    <property type="entry name" value="NDK"/>
    <property type="match status" value="1"/>
</dbReference>
<reference evidence="13" key="1">
    <citation type="submission" date="2016-11" db="UniProtKB">
        <authorList>
            <consortium name="WormBaseParasite"/>
        </authorList>
    </citation>
    <scope>IDENTIFICATION</scope>
</reference>
<evidence type="ECO:0000256" key="5">
    <source>
        <dbReference type="ARBA" id="ARBA00023273"/>
    </source>
</evidence>
<dbReference type="Gene3D" id="1.20.890.10">
    <property type="entry name" value="cAMP-dependent protein kinase regulatory subunit, dimerization-anchoring domain"/>
    <property type="match status" value="1"/>
</dbReference>
<dbReference type="InterPro" id="IPR036850">
    <property type="entry name" value="NDK-like_dom_sf"/>
</dbReference>
<dbReference type="Gene3D" id="3.30.70.141">
    <property type="entry name" value="Nucleoside diphosphate kinase-like domain"/>
    <property type="match status" value="1"/>
</dbReference>
<keyword evidence="4" id="KW-0378">Hydrolase</keyword>
<evidence type="ECO:0000256" key="1">
    <source>
        <dbReference type="ARBA" id="ARBA00004138"/>
    </source>
</evidence>
<keyword evidence="5" id="KW-0966">Cell projection</keyword>
<sequence length="256" mass="28178">MPEEAETMPKPHIYVERTLAVIKPDAVHHADEIEDIITQNGFSVLQKRKVQLTPEQASELYSEHFGKMFFPSLITYMSSGPIVALVIAKDKAISSWRELIGPTNALIAKQSHPDSLRAKYGTDDQQNALHGSDSFTSAEKEIRFFFPDSIVEPISIGDSAKSYLARHVNPTVLKGLTELCKKKPNDPIVWLSNWLLENNPNKPKSKAQNGACHDAGHKEAGDDAAGQQQQQPPPPPHLGTPAAAAALVNPRIGRRR</sequence>
<dbReference type="AlphaFoldDB" id="A0A1I8FZ90"/>
<dbReference type="GO" id="GO:0006241">
    <property type="term" value="P:CTP biosynthetic process"/>
    <property type="evidence" value="ECO:0007669"/>
    <property type="project" value="InterPro"/>
</dbReference>
<dbReference type="GO" id="GO:1902176">
    <property type="term" value="P:negative regulation of oxidative stress-induced intrinsic apoptotic signaling pathway"/>
    <property type="evidence" value="ECO:0007669"/>
    <property type="project" value="TreeGrafter"/>
</dbReference>
<evidence type="ECO:0000256" key="8">
    <source>
        <dbReference type="PROSITE-ProRule" id="PRU00706"/>
    </source>
</evidence>
<feature type="binding site" evidence="8">
    <location>
        <position position="69"/>
    </location>
    <ligand>
        <name>ATP</name>
        <dbReference type="ChEBI" id="CHEBI:30616"/>
    </ligand>
</feature>
<dbReference type="Proteomes" id="UP000095280">
    <property type="component" value="Unplaced"/>
</dbReference>
<dbReference type="InterPro" id="IPR001564">
    <property type="entry name" value="Nucleoside_diP_kinase"/>
</dbReference>
<feature type="binding site" evidence="8">
    <location>
        <position position="97"/>
    </location>
    <ligand>
        <name>ATP</name>
        <dbReference type="ChEBI" id="CHEBI:30616"/>
    </ligand>
</feature>
<feature type="active site" description="Pros-phosphohistidine intermediate" evidence="8">
    <location>
        <position position="130"/>
    </location>
</feature>
<feature type="domain" description="Nucleoside diphosphate kinase-like" evidence="11">
    <location>
        <begin position="15"/>
        <end position="153"/>
    </location>
</feature>
<dbReference type="Pfam" id="PF05186">
    <property type="entry name" value="Dpy-30"/>
    <property type="match status" value="1"/>
</dbReference>
<evidence type="ECO:0000256" key="9">
    <source>
        <dbReference type="RuleBase" id="RU004011"/>
    </source>
</evidence>
<evidence type="ECO:0000256" key="2">
    <source>
        <dbReference type="ARBA" id="ARBA00008142"/>
    </source>
</evidence>
<dbReference type="PANTHER" id="PTHR46161">
    <property type="entry name" value="NUCLEOSIDE DIPHOSPHATE KINASE"/>
    <property type="match status" value="1"/>
</dbReference>
<keyword evidence="12" id="KW-1185">Reference proteome</keyword>
<dbReference type="PROSITE" id="PS51374">
    <property type="entry name" value="NDPK_LIKE"/>
    <property type="match status" value="1"/>
</dbReference>
<dbReference type="SUPFAM" id="SSF54919">
    <property type="entry name" value="Nucleoside diphosphate kinase, NDK"/>
    <property type="match status" value="1"/>
</dbReference>
<proteinExistence type="inferred from homology"/>
<evidence type="ECO:0000256" key="6">
    <source>
        <dbReference type="ARBA" id="ARBA00072632"/>
    </source>
</evidence>
<dbReference type="GO" id="GO:0005929">
    <property type="term" value="C:cilium"/>
    <property type="evidence" value="ECO:0007669"/>
    <property type="project" value="UniProtKB-SubCell"/>
</dbReference>
<accession>A0A1I8FZ90</accession>
<evidence type="ECO:0000256" key="4">
    <source>
        <dbReference type="ARBA" id="ARBA00022801"/>
    </source>
</evidence>
<dbReference type="Pfam" id="PF00334">
    <property type="entry name" value="NDK"/>
    <property type="match status" value="1"/>
</dbReference>
<feature type="binding site" evidence="8">
    <location>
        <position position="127"/>
    </location>
    <ligand>
        <name>ATP</name>
        <dbReference type="ChEBI" id="CHEBI:30616"/>
    </ligand>
</feature>
<name>A0A1I8FZ90_9PLAT</name>
<dbReference type="PRINTS" id="PR01243">
    <property type="entry name" value="NUCDPKINASE"/>
</dbReference>
<dbReference type="FunFam" id="3.30.70.141:FF:000010">
    <property type="entry name" value="Nucleoside diphosphate kinase 7"/>
    <property type="match status" value="1"/>
</dbReference>
<dbReference type="InterPro" id="IPR034907">
    <property type="entry name" value="NDK-like_dom"/>
</dbReference>
<feature type="binding site" evidence="8">
    <location>
        <position position="103"/>
    </location>
    <ligand>
        <name>ATP</name>
        <dbReference type="ChEBI" id="CHEBI:30616"/>
    </ligand>
</feature>
<dbReference type="CDD" id="cd22970">
    <property type="entry name" value="DD_NDKH5-like"/>
    <property type="match status" value="1"/>
</dbReference>
<dbReference type="GO" id="GO:0003341">
    <property type="term" value="P:cilium movement"/>
    <property type="evidence" value="ECO:0007669"/>
    <property type="project" value="TreeGrafter"/>
</dbReference>
<dbReference type="GO" id="GO:0004550">
    <property type="term" value="F:nucleoside diphosphate kinase activity"/>
    <property type="evidence" value="ECO:0007669"/>
    <property type="project" value="InterPro"/>
</dbReference>
<dbReference type="WBParaSite" id="maker-uti_cns_0000322-snap-gene-2.16-mRNA-1">
    <property type="protein sequence ID" value="maker-uti_cns_0000322-snap-gene-2.16-mRNA-1"/>
    <property type="gene ID" value="maker-uti_cns_0000322-snap-gene-2.16"/>
</dbReference>
<keyword evidence="3" id="KW-0217">Developmental protein</keyword>
<dbReference type="GO" id="GO:0006228">
    <property type="term" value="P:UTP biosynthetic process"/>
    <property type="evidence" value="ECO:0007669"/>
    <property type="project" value="InterPro"/>
</dbReference>
<dbReference type="CDD" id="cd04418">
    <property type="entry name" value="NDPk5"/>
    <property type="match status" value="1"/>
</dbReference>
<dbReference type="GO" id="GO:0006183">
    <property type="term" value="P:GTP biosynthetic process"/>
    <property type="evidence" value="ECO:0007669"/>
    <property type="project" value="InterPro"/>
</dbReference>
<evidence type="ECO:0000256" key="10">
    <source>
        <dbReference type="SAM" id="MobiDB-lite"/>
    </source>
</evidence>
<organism evidence="12 13">
    <name type="scientific">Macrostomum lignano</name>
    <dbReference type="NCBI Taxonomy" id="282301"/>
    <lineage>
        <taxon>Eukaryota</taxon>
        <taxon>Metazoa</taxon>
        <taxon>Spiralia</taxon>
        <taxon>Lophotrochozoa</taxon>
        <taxon>Platyhelminthes</taxon>
        <taxon>Rhabditophora</taxon>
        <taxon>Macrostomorpha</taxon>
        <taxon>Macrostomida</taxon>
        <taxon>Macrostomidae</taxon>
        <taxon>Macrostomum</taxon>
    </lineage>
</organism>
<dbReference type="InterPro" id="IPR007858">
    <property type="entry name" value="Dpy-30_motif"/>
</dbReference>
<comment type="subcellular location">
    <subcellularLocation>
        <location evidence="1">Cell projection</location>
        <location evidence="1">Cilium</location>
    </subcellularLocation>
</comment>